<keyword evidence="1" id="KW-0472">Membrane</keyword>
<evidence type="ECO:0008006" key="4">
    <source>
        <dbReference type="Google" id="ProtNLM"/>
    </source>
</evidence>
<evidence type="ECO:0000313" key="2">
    <source>
        <dbReference type="EMBL" id="CDC74408.1"/>
    </source>
</evidence>
<dbReference type="AlphaFoldDB" id="R6TLX4"/>
<sequence length="243" mass="28528">MKYMDISKLNVEVDYRKLRLNNLCTPQFSHLLMLLFWPVFGVIFAALERFRTTGYHIVYSPVDDLIPFCEFFVIPYFFWFVYLVGMYVYSIFWDIETFKKYTWYIILTYTATVLIYIFWPTAQELRPVVFERNNVFTGIMKRFYNFDTNTNVCPSLHVIGAVAVSAAAWNSKLFSKTGWRIAFTVTTLLIIVSTVFLKQHSVVDIPPALAICVLAYPPVFGKKCNAFIRNTWEKLKARRSKNQ</sequence>
<feature type="transmembrane region" description="Helical" evidence="1">
    <location>
        <begin position="179"/>
        <end position="197"/>
    </location>
</feature>
<accession>R6TLX4</accession>
<evidence type="ECO:0000256" key="1">
    <source>
        <dbReference type="SAM" id="Phobius"/>
    </source>
</evidence>
<proteinExistence type="predicted"/>
<protein>
    <recommendedName>
        <fullName evidence="4">Phosphatidic acid phosphatase type 2/haloperoxidase domain-containing protein</fullName>
    </recommendedName>
</protein>
<keyword evidence="1" id="KW-0812">Transmembrane</keyword>
<name>R6TLX4_9BACT</name>
<dbReference type="STRING" id="1263015.BN580_01503"/>
<feature type="transmembrane region" description="Helical" evidence="1">
    <location>
        <begin position="65"/>
        <end position="89"/>
    </location>
</feature>
<keyword evidence="1" id="KW-1133">Transmembrane helix</keyword>
<evidence type="ECO:0000313" key="3">
    <source>
        <dbReference type="Proteomes" id="UP000017938"/>
    </source>
</evidence>
<organism evidence="2 3">
    <name type="scientific">Candidatus Colimorpha enterica</name>
    <dbReference type="NCBI Taxonomy" id="3083063"/>
    <lineage>
        <taxon>Bacteria</taxon>
        <taxon>Pseudomonadati</taxon>
        <taxon>Bacteroidota</taxon>
        <taxon>Bacteroidia</taxon>
        <taxon>Bacteroidales</taxon>
        <taxon>Candidatus Colimorpha</taxon>
    </lineage>
</organism>
<feature type="transmembrane region" description="Helical" evidence="1">
    <location>
        <begin position="101"/>
        <end position="119"/>
    </location>
</feature>
<comment type="caution">
    <text evidence="2">The sequence shown here is derived from an EMBL/GenBank/DDBJ whole genome shotgun (WGS) entry which is preliminary data.</text>
</comment>
<feature type="transmembrane region" description="Helical" evidence="1">
    <location>
        <begin position="20"/>
        <end position="45"/>
    </location>
</feature>
<reference evidence="2" key="1">
    <citation type="submission" date="2012-11" db="EMBL/GenBank/DDBJ databases">
        <title>Dependencies among metagenomic species, viruses, plasmids and units of genetic variation.</title>
        <authorList>
            <person name="Nielsen H.B."/>
            <person name="Almeida M."/>
            <person name="Juncker A.S."/>
            <person name="Rasmussen S."/>
            <person name="Li J."/>
            <person name="Sunagawa S."/>
            <person name="Plichta D."/>
            <person name="Gautier L."/>
            <person name="Le Chatelier E."/>
            <person name="Peletier E."/>
            <person name="Bonde I."/>
            <person name="Nielsen T."/>
            <person name="Manichanh C."/>
            <person name="Arumugam M."/>
            <person name="Batto J."/>
            <person name="Santos M.B.Q.D."/>
            <person name="Blom N."/>
            <person name="Borruel N."/>
            <person name="Burgdorf K.S."/>
            <person name="Boumezbeur F."/>
            <person name="Casellas F."/>
            <person name="Dore J."/>
            <person name="Guarner F."/>
            <person name="Hansen T."/>
            <person name="Hildebrand F."/>
            <person name="Kaas R.S."/>
            <person name="Kennedy S."/>
            <person name="Kristiansen K."/>
            <person name="Kultima J.R."/>
            <person name="Leonard P."/>
            <person name="Levenez F."/>
            <person name="Lund O."/>
            <person name="Moumen B."/>
            <person name="Le Paslier D."/>
            <person name="Pons N."/>
            <person name="Pedersen O."/>
            <person name="Prifti E."/>
            <person name="Qin J."/>
            <person name="Raes J."/>
            <person name="Tap J."/>
            <person name="Tims S."/>
            <person name="Ussery D.W."/>
            <person name="Yamada T."/>
            <person name="MetaHit consortium"/>
            <person name="Renault P."/>
            <person name="Sicheritz-Ponten T."/>
            <person name="Bork P."/>
            <person name="Wang J."/>
            <person name="Brunak S."/>
            <person name="Ehrlich S.D."/>
        </authorList>
    </citation>
    <scope>NUCLEOTIDE SEQUENCE [LARGE SCALE GENOMIC DNA]</scope>
</reference>
<dbReference type="EMBL" id="CBFW010000217">
    <property type="protein sequence ID" value="CDC74408.1"/>
    <property type="molecule type" value="Genomic_DNA"/>
</dbReference>
<gene>
    <name evidence="2" type="ORF">BN580_01503</name>
</gene>
<dbReference type="Proteomes" id="UP000017938">
    <property type="component" value="Unassembled WGS sequence"/>
</dbReference>